<reference evidence="2" key="1">
    <citation type="journal article" date="2020" name="Fungal Divers.">
        <title>Resolving the Mortierellaceae phylogeny through synthesis of multi-gene phylogenetics and phylogenomics.</title>
        <authorList>
            <person name="Vandepol N."/>
            <person name="Liber J."/>
            <person name="Desiro A."/>
            <person name="Na H."/>
            <person name="Kennedy M."/>
            <person name="Barry K."/>
            <person name="Grigoriev I.V."/>
            <person name="Miller A.N."/>
            <person name="O'Donnell K."/>
            <person name="Stajich J.E."/>
            <person name="Bonito G."/>
        </authorList>
    </citation>
    <scope>NUCLEOTIDE SEQUENCE</scope>
    <source>
        <strain evidence="2">NRRL 2769</strain>
    </source>
</reference>
<proteinExistence type="predicted"/>
<dbReference type="Proteomes" id="UP000703661">
    <property type="component" value="Unassembled WGS sequence"/>
</dbReference>
<keyword evidence="3" id="KW-1185">Reference proteome</keyword>
<feature type="compositionally biased region" description="Polar residues" evidence="1">
    <location>
        <begin position="1"/>
        <end position="10"/>
    </location>
</feature>
<evidence type="ECO:0000256" key="1">
    <source>
        <dbReference type="SAM" id="MobiDB-lite"/>
    </source>
</evidence>
<organism evidence="2 3">
    <name type="scientific">Entomortierella chlamydospora</name>
    <dbReference type="NCBI Taxonomy" id="101097"/>
    <lineage>
        <taxon>Eukaryota</taxon>
        <taxon>Fungi</taxon>
        <taxon>Fungi incertae sedis</taxon>
        <taxon>Mucoromycota</taxon>
        <taxon>Mortierellomycotina</taxon>
        <taxon>Mortierellomycetes</taxon>
        <taxon>Mortierellales</taxon>
        <taxon>Mortierellaceae</taxon>
        <taxon>Entomortierella</taxon>
    </lineage>
</organism>
<gene>
    <name evidence="2" type="ORF">BGZ80_010903</name>
</gene>
<dbReference type="AlphaFoldDB" id="A0A9P6T3V0"/>
<feature type="region of interest" description="Disordered" evidence="1">
    <location>
        <begin position="1"/>
        <end position="88"/>
    </location>
</feature>
<evidence type="ECO:0000313" key="3">
    <source>
        <dbReference type="Proteomes" id="UP000703661"/>
    </source>
</evidence>
<feature type="compositionally biased region" description="Acidic residues" evidence="1">
    <location>
        <begin position="75"/>
        <end position="88"/>
    </location>
</feature>
<accession>A0A9P6T3V0</accession>
<feature type="compositionally biased region" description="Acidic residues" evidence="1">
    <location>
        <begin position="29"/>
        <end position="43"/>
    </location>
</feature>
<name>A0A9P6T3V0_9FUNG</name>
<comment type="caution">
    <text evidence="2">The sequence shown here is derived from an EMBL/GenBank/DDBJ whole genome shotgun (WGS) entry which is preliminary data.</text>
</comment>
<feature type="compositionally biased region" description="Basic and acidic residues" evidence="1">
    <location>
        <begin position="16"/>
        <end position="28"/>
    </location>
</feature>
<dbReference type="EMBL" id="JAAAID010000081">
    <property type="protein sequence ID" value="KAG0022907.1"/>
    <property type="molecule type" value="Genomic_DNA"/>
</dbReference>
<sequence>MKTPLLSSNKGAPIDAEMHGGADEVKEDSGEEIEYNGEEEEVEYESKDVELSEYEPEVTTGMVAPGADEHVAVVSDDDGDEDDQGVKE</sequence>
<evidence type="ECO:0000313" key="2">
    <source>
        <dbReference type="EMBL" id="KAG0022907.1"/>
    </source>
</evidence>
<protein>
    <submittedName>
        <fullName evidence="2">Uncharacterized protein</fullName>
    </submittedName>
</protein>